<gene>
    <name evidence="2" type="ORF">Ahy_A09g045268</name>
</gene>
<evidence type="ECO:0000313" key="3">
    <source>
        <dbReference type="Proteomes" id="UP000289738"/>
    </source>
</evidence>
<dbReference type="AlphaFoldDB" id="A0A445BLZ3"/>
<name>A0A445BLZ3_ARAHY</name>
<comment type="caution">
    <text evidence="2">The sequence shown here is derived from an EMBL/GenBank/DDBJ whole genome shotgun (WGS) entry which is preliminary data.</text>
</comment>
<feature type="compositionally biased region" description="Basic and acidic residues" evidence="1">
    <location>
        <begin position="54"/>
        <end position="65"/>
    </location>
</feature>
<sequence length="80" mass="8876">MPFRPPLQSMAEISAKFYFALPTASCHGHMAAIDKPKESKKSYYDSKSTAAKGGARDELKSKSDYQMEATLLDQDGEQDQ</sequence>
<dbReference type="EMBL" id="SDMP01000009">
    <property type="protein sequence ID" value="RYR39688.1"/>
    <property type="molecule type" value="Genomic_DNA"/>
</dbReference>
<reference evidence="2 3" key="1">
    <citation type="submission" date="2019-01" db="EMBL/GenBank/DDBJ databases">
        <title>Sequencing of cultivated peanut Arachis hypogaea provides insights into genome evolution and oil improvement.</title>
        <authorList>
            <person name="Chen X."/>
        </authorList>
    </citation>
    <scope>NUCLEOTIDE SEQUENCE [LARGE SCALE GENOMIC DNA]</scope>
    <source>
        <strain evidence="3">cv. Fuhuasheng</strain>
        <tissue evidence="2">Leaves</tissue>
    </source>
</reference>
<accession>A0A445BLZ3</accession>
<evidence type="ECO:0000256" key="1">
    <source>
        <dbReference type="SAM" id="MobiDB-lite"/>
    </source>
</evidence>
<keyword evidence="3" id="KW-1185">Reference proteome</keyword>
<organism evidence="2 3">
    <name type="scientific">Arachis hypogaea</name>
    <name type="common">Peanut</name>
    <dbReference type="NCBI Taxonomy" id="3818"/>
    <lineage>
        <taxon>Eukaryota</taxon>
        <taxon>Viridiplantae</taxon>
        <taxon>Streptophyta</taxon>
        <taxon>Embryophyta</taxon>
        <taxon>Tracheophyta</taxon>
        <taxon>Spermatophyta</taxon>
        <taxon>Magnoliopsida</taxon>
        <taxon>eudicotyledons</taxon>
        <taxon>Gunneridae</taxon>
        <taxon>Pentapetalae</taxon>
        <taxon>rosids</taxon>
        <taxon>fabids</taxon>
        <taxon>Fabales</taxon>
        <taxon>Fabaceae</taxon>
        <taxon>Papilionoideae</taxon>
        <taxon>50 kb inversion clade</taxon>
        <taxon>dalbergioids sensu lato</taxon>
        <taxon>Dalbergieae</taxon>
        <taxon>Pterocarpus clade</taxon>
        <taxon>Arachis</taxon>
    </lineage>
</organism>
<feature type="region of interest" description="Disordered" evidence="1">
    <location>
        <begin position="36"/>
        <end position="80"/>
    </location>
</feature>
<evidence type="ECO:0000313" key="2">
    <source>
        <dbReference type="EMBL" id="RYR39688.1"/>
    </source>
</evidence>
<proteinExistence type="predicted"/>
<dbReference type="Proteomes" id="UP000289738">
    <property type="component" value="Chromosome A09"/>
</dbReference>
<protein>
    <submittedName>
        <fullName evidence="2">Uncharacterized protein</fullName>
    </submittedName>
</protein>